<reference evidence="1" key="1">
    <citation type="submission" date="2020-03" db="EMBL/GenBank/DDBJ databases">
        <title>The deep terrestrial virosphere.</title>
        <authorList>
            <person name="Holmfeldt K."/>
            <person name="Nilsson E."/>
            <person name="Simone D."/>
            <person name="Lopez-Fernandez M."/>
            <person name="Wu X."/>
            <person name="de Brujin I."/>
            <person name="Lundin D."/>
            <person name="Andersson A."/>
            <person name="Bertilsson S."/>
            <person name="Dopson M."/>
        </authorList>
    </citation>
    <scope>NUCLEOTIDE SEQUENCE</scope>
    <source>
        <strain evidence="1">TM448B04678</strain>
    </source>
</reference>
<dbReference type="AlphaFoldDB" id="A0A6M3Y3J8"/>
<dbReference type="EMBL" id="MT145100">
    <property type="protein sequence ID" value="QJI03574.1"/>
    <property type="molecule type" value="Genomic_DNA"/>
</dbReference>
<organism evidence="1">
    <name type="scientific">viral metagenome</name>
    <dbReference type="NCBI Taxonomy" id="1070528"/>
    <lineage>
        <taxon>unclassified sequences</taxon>
        <taxon>metagenomes</taxon>
        <taxon>organismal metagenomes</taxon>
    </lineage>
</organism>
<sequence length="47" mass="5661">MDKLRTGIEGYELPQNSNILIDDINLVITNYASNYFYYYWFNSHHLT</sequence>
<gene>
    <name evidence="1" type="ORF">TM448B04678_0005</name>
</gene>
<protein>
    <submittedName>
        <fullName evidence="1">Uncharacterized protein</fullName>
    </submittedName>
</protein>
<accession>A0A6M3Y3J8</accession>
<name>A0A6M3Y3J8_9ZZZZ</name>
<proteinExistence type="predicted"/>
<evidence type="ECO:0000313" key="1">
    <source>
        <dbReference type="EMBL" id="QJI03574.1"/>
    </source>
</evidence>